<evidence type="ECO:0000256" key="1">
    <source>
        <dbReference type="SAM" id="MobiDB-lite"/>
    </source>
</evidence>
<comment type="caution">
    <text evidence="2">The sequence shown here is derived from an EMBL/GenBank/DDBJ whole genome shotgun (WGS) entry which is preliminary data.</text>
</comment>
<accession>A0A8S9ZPC7</accession>
<reference evidence="2" key="1">
    <citation type="journal article" date="2020" name="Ecol. Evol.">
        <title>Genome structure and content of the rice root-knot nematode (Meloidogyne graminicola).</title>
        <authorList>
            <person name="Phan N.T."/>
            <person name="Danchin E.G.J."/>
            <person name="Klopp C."/>
            <person name="Perfus-Barbeoch L."/>
            <person name="Kozlowski D.K."/>
            <person name="Koutsovoulos G.D."/>
            <person name="Lopez-Roques C."/>
            <person name="Bouchez O."/>
            <person name="Zahm M."/>
            <person name="Besnard G."/>
            <person name="Bellafiore S."/>
        </authorList>
    </citation>
    <scope>NUCLEOTIDE SEQUENCE</scope>
    <source>
        <strain evidence="2">VN-18</strain>
    </source>
</reference>
<feature type="compositionally biased region" description="Pro residues" evidence="1">
    <location>
        <begin position="183"/>
        <end position="201"/>
    </location>
</feature>
<feature type="region of interest" description="Disordered" evidence="1">
    <location>
        <begin position="1"/>
        <end position="53"/>
    </location>
</feature>
<evidence type="ECO:0000313" key="2">
    <source>
        <dbReference type="EMBL" id="KAF7634936.1"/>
    </source>
</evidence>
<dbReference type="EMBL" id="JABEBT010000049">
    <property type="protein sequence ID" value="KAF7634936.1"/>
    <property type="molecule type" value="Genomic_DNA"/>
</dbReference>
<dbReference type="GO" id="GO:0005884">
    <property type="term" value="C:actin filament"/>
    <property type="evidence" value="ECO:0007669"/>
    <property type="project" value="TreeGrafter"/>
</dbReference>
<protein>
    <submittedName>
        <fullName evidence="2">Uncharacterized protein</fullName>
    </submittedName>
</protein>
<gene>
    <name evidence="2" type="ORF">Mgra_00005681</name>
</gene>
<dbReference type="GO" id="GO:0030041">
    <property type="term" value="P:actin filament polymerization"/>
    <property type="evidence" value="ECO:0007669"/>
    <property type="project" value="TreeGrafter"/>
</dbReference>
<dbReference type="PANTHER" id="PTHR45691:SF1">
    <property type="entry name" value="FH2 DOMAIN-CONTAINING PROTEIN 1-RELATED"/>
    <property type="match status" value="1"/>
</dbReference>
<sequence length="376" mass="41188">MNVSDELEAAMEISSTSSSGIFLPPPPAPPPMLLCNSNSIPSTSREEALEENNTKNPALISDSFSQHKKVLQTPLLQDQKQQLIFTRPPPPIPTPLITRSSAPQLLSHNQPPPQLFLHPPPHKEEIGAKVQNFDPSIIQQQKRPPSLFSQIPLVFNTPPPPVHTKSAIPFMTNIRPGLAHQQLPPPLHQQFLHPPPRPPPSSKDMNEPEAKVSEPLTTPQQKKIPSLFSPCQPLLFPRPPPPIPISLATTPPPRMIHPLPLNHHLLPHSSTSEIETKSQPSFPESSVVPQQQKGVLTPPFPPVSLVFTTPPPTVPTPARPSVATFSVPKVPPPPQQQFLPPPPMPSQNDILKTVVQAINVGKSKEINNKIKLKTPL</sequence>
<dbReference type="Proteomes" id="UP000605970">
    <property type="component" value="Unassembled WGS sequence"/>
</dbReference>
<feature type="region of interest" description="Disordered" evidence="1">
    <location>
        <begin position="270"/>
        <end position="295"/>
    </location>
</feature>
<dbReference type="InterPro" id="IPR051412">
    <property type="entry name" value="Formin_Homology_Diaphanous_sf"/>
</dbReference>
<organism evidence="2 3">
    <name type="scientific">Meloidogyne graminicola</name>
    <dbReference type="NCBI Taxonomy" id="189291"/>
    <lineage>
        <taxon>Eukaryota</taxon>
        <taxon>Metazoa</taxon>
        <taxon>Ecdysozoa</taxon>
        <taxon>Nematoda</taxon>
        <taxon>Chromadorea</taxon>
        <taxon>Rhabditida</taxon>
        <taxon>Tylenchina</taxon>
        <taxon>Tylenchomorpha</taxon>
        <taxon>Tylenchoidea</taxon>
        <taxon>Meloidogynidae</taxon>
        <taxon>Meloidogyninae</taxon>
        <taxon>Meloidogyne</taxon>
    </lineage>
</organism>
<feature type="region of interest" description="Disordered" evidence="1">
    <location>
        <begin position="317"/>
        <end position="347"/>
    </location>
</feature>
<feature type="compositionally biased region" description="Polar residues" evidence="1">
    <location>
        <begin position="270"/>
        <end position="294"/>
    </location>
</feature>
<feature type="region of interest" description="Disordered" evidence="1">
    <location>
        <begin position="177"/>
        <end position="224"/>
    </location>
</feature>
<feature type="compositionally biased region" description="Pro residues" evidence="1">
    <location>
        <begin position="329"/>
        <end position="345"/>
    </location>
</feature>
<dbReference type="AlphaFoldDB" id="A0A8S9ZPC7"/>
<dbReference type="PANTHER" id="PTHR45691">
    <property type="entry name" value="PROTEIN DIAPHANOUS"/>
    <property type="match status" value="1"/>
</dbReference>
<evidence type="ECO:0000313" key="3">
    <source>
        <dbReference type="Proteomes" id="UP000605970"/>
    </source>
</evidence>
<feature type="compositionally biased region" description="Pro residues" evidence="1">
    <location>
        <begin position="23"/>
        <end position="32"/>
    </location>
</feature>
<proteinExistence type="predicted"/>
<name>A0A8S9ZPC7_9BILA</name>
<keyword evidence="3" id="KW-1185">Reference proteome</keyword>